<gene>
    <name evidence="1" type="ORF">DTK66_09050</name>
</gene>
<dbReference type="EMBL" id="QORN01000040">
    <property type="protein sequence ID" value="MBD5807240.1"/>
    <property type="molecule type" value="Genomic_DNA"/>
</dbReference>
<protein>
    <recommendedName>
        <fullName evidence="3">YolD-like family protein</fullName>
    </recommendedName>
</protein>
<organism evidence="1 2">
    <name type="scientific">Limosilactobacillus walteri</name>
    <dbReference type="NCBI Taxonomy" id="2268022"/>
    <lineage>
        <taxon>Bacteria</taxon>
        <taxon>Bacillati</taxon>
        <taxon>Bacillota</taxon>
        <taxon>Bacilli</taxon>
        <taxon>Lactobacillales</taxon>
        <taxon>Lactobacillaceae</taxon>
        <taxon>Limosilactobacillus</taxon>
    </lineage>
</organism>
<evidence type="ECO:0000313" key="1">
    <source>
        <dbReference type="EMBL" id="MBD5807240.1"/>
    </source>
</evidence>
<dbReference type="RefSeq" id="WP_153930729.1">
    <property type="nucleotide sequence ID" value="NZ_QORN01000040.1"/>
</dbReference>
<reference evidence="1 2" key="1">
    <citation type="submission" date="2018-07" db="EMBL/GenBank/DDBJ databases">
        <title>Phylogenomic Insights into understanding Host Adaptation of Lactobacillus reuteri by a novel species, Lactobacillus spp. M31.</title>
        <authorList>
            <person name="Sharma S."/>
            <person name="Patil P."/>
            <person name="Korpole S."/>
            <person name="Patil P.B."/>
        </authorList>
    </citation>
    <scope>NUCLEOTIDE SEQUENCE [LARGE SCALE GENOMIC DNA]</scope>
    <source>
        <strain evidence="1 2">M31</strain>
    </source>
</reference>
<keyword evidence="2" id="KW-1185">Reference proteome</keyword>
<evidence type="ECO:0000313" key="2">
    <source>
        <dbReference type="Proteomes" id="UP000704341"/>
    </source>
</evidence>
<evidence type="ECO:0008006" key="3">
    <source>
        <dbReference type="Google" id="ProtNLM"/>
    </source>
</evidence>
<comment type="caution">
    <text evidence="1">The sequence shown here is derived from an EMBL/GenBank/DDBJ whole genome shotgun (WGS) entry which is preliminary data.</text>
</comment>
<sequence>MKDKEQIEEALFSDTSAYQDIMDCPRPQSRAHLPMLREDRAAQFAPFAALTGYHKLLSEVGSRYRHKDYSTINTGRRLQAQLAKIKRLKLRPVLKVEYFNGQTGYYEEYTGQLQRINSSTHKLIFNDGVKIIIQNIRKIQEK</sequence>
<dbReference type="Proteomes" id="UP000704341">
    <property type="component" value="Unassembled WGS sequence"/>
</dbReference>
<name>A0ABR8P904_9LACO</name>
<accession>A0ABR8P904</accession>
<proteinExistence type="predicted"/>